<reference evidence="9 10" key="1">
    <citation type="submission" date="2022-09" db="EMBL/GenBank/DDBJ databases">
        <title>Enrichment on poylsaccharides allowed isolation of novel metabolic and taxonomic groups of Haloarchaea.</title>
        <authorList>
            <person name="Sorokin D.Y."/>
            <person name="Elcheninov A.G."/>
            <person name="Khizhniak T.V."/>
            <person name="Kolganova T.V."/>
            <person name="Kublanov I.V."/>
        </authorList>
    </citation>
    <scope>NUCLEOTIDE SEQUENCE [LARGE SCALE GENOMIC DNA]</scope>
    <source>
        <strain evidence="9 10">AArc-m2/3/4</strain>
    </source>
</reference>
<comment type="similarity">
    <text evidence="2">Belongs to the methyl-accepting chemotaxis (MCP) protein family.</text>
</comment>
<feature type="domain" description="HAMP" evidence="8">
    <location>
        <begin position="322"/>
        <end position="374"/>
    </location>
</feature>
<dbReference type="PRINTS" id="PR00260">
    <property type="entry name" value="CHEMTRNSDUCR"/>
</dbReference>
<dbReference type="Pfam" id="PF00672">
    <property type="entry name" value="HAMP"/>
    <property type="match status" value="1"/>
</dbReference>
<dbReference type="PANTHER" id="PTHR32089">
    <property type="entry name" value="METHYL-ACCEPTING CHEMOTAXIS PROTEIN MCPB"/>
    <property type="match status" value="1"/>
</dbReference>
<evidence type="ECO:0000256" key="2">
    <source>
        <dbReference type="ARBA" id="ARBA00029447"/>
    </source>
</evidence>
<protein>
    <submittedName>
        <fullName evidence="9">Methyl-accepting chemotaxis protein</fullName>
    </submittedName>
</protein>
<dbReference type="EMBL" id="JAOPKB010000002">
    <property type="protein sequence ID" value="MCU4972320.1"/>
    <property type="molecule type" value="Genomic_DNA"/>
</dbReference>
<dbReference type="CDD" id="cd06225">
    <property type="entry name" value="HAMP"/>
    <property type="match status" value="1"/>
</dbReference>
<evidence type="ECO:0000313" key="9">
    <source>
        <dbReference type="EMBL" id="MCU4972320.1"/>
    </source>
</evidence>
<feature type="transmembrane region" description="Helical" evidence="6">
    <location>
        <begin position="26"/>
        <end position="50"/>
    </location>
</feature>
<dbReference type="PROSITE" id="PS50885">
    <property type="entry name" value="HAMP"/>
    <property type="match status" value="2"/>
</dbReference>
<dbReference type="InterPro" id="IPR004089">
    <property type="entry name" value="MCPsignal_dom"/>
</dbReference>
<dbReference type="CDD" id="cd18773">
    <property type="entry name" value="PDC1_HK_sensor"/>
    <property type="match status" value="1"/>
</dbReference>
<evidence type="ECO:0000256" key="1">
    <source>
        <dbReference type="ARBA" id="ARBA00023224"/>
    </source>
</evidence>
<dbReference type="RefSeq" id="WP_338007290.1">
    <property type="nucleotide sequence ID" value="NZ_JAOPKB010000002.1"/>
</dbReference>
<feature type="region of interest" description="Disordered" evidence="5">
    <location>
        <begin position="709"/>
        <end position="741"/>
    </location>
</feature>
<dbReference type="SUPFAM" id="SSF58104">
    <property type="entry name" value="Methyl-accepting chemotaxis protein (MCP) signaling domain"/>
    <property type="match status" value="1"/>
</dbReference>
<keyword evidence="6" id="KW-0472">Membrane</keyword>
<evidence type="ECO:0000256" key="4">
    <source>
        <dbReference type="SAM" id="Coils"/>
    </source>
</evidence>
<evidence type="ECO:0000259" key="7">
    <source>
        <dbReference type="PROSITE" id="PS50111"/>
    </source>
</evidence>
<sequence>MKGNGIWRTISGGLRRLVPGFIRDRYLAKFLVIMLLVVVVIASVGAAGYMEATNSVEEDTDAQLQSTVTMQADSIGTWVDQKERQTNMISETEQVRSGDTDEIQPYMTRHWRSFDVEGIHYVDTDRNQITASSEPSAVDQSLDGIDEPWTNDETFESLTSPSDVWTADQAHPGSIHERDVITFVSPITGWDGRYIVVVAGIEDQVDALYQQSTAQSTTILNTDGEQVMTADDEADQQAAADRNQDAFDTVFDPNENLENASVSESANTVYAYKQVPGTNWVAVTSTPKTQAYAVADTVRNSIGAIVGVSLIALVGAAVVLGRHTVTPLTRLRSRVKRMEEGDLEVDLETRRSDEIGQLYGGFATMRDSLRERIAEVQNARADAESARDEAEHMNQHLEAKADEYNDVIDEWAEGDLTQRLDPESENAAMTEIAEDLNEMVADLEIALDNVKGFANQTAVASEQVTASTEQVRSASRQVTDSIQEISAGAERQNEKLITAAEEMNNLSATTEEITSLSVEVADIAERTAETGQEGREAAQEAIDAMEEIEEGSEHAVEAIRELEEEEVAQIDELIESISDIAKETNMLALNANIEASRSAGGENADGEGFGVVAHEIKELAQDAKGAADEIETRLEAIRQQTKRSASEVEQNSELIEDASQRVQKTVEGLEEIAEYAEETNTGVQEISGVTEAQADSTEAIVTQVEEVTSISEETTAEAETVASAAEEQTAGLVETSQSIEDLSRRATSLSDALDRFETDVDDDQVPADDDELQVL</sequence>
<evidence type="ECO:0000256" key="5">
    <source>
        <dbReference type="SAM" id="MobiDB-lite"/>
    </source>
</evidence>
<dbReference type="Gene3D" id="1.10.287.950">
    <property type="entry name" value="Methyl-accepting chemotaxis protein"/>
    <property type="match status" value="1"/>
</dbReference>
<dbReference type="SMART" id="SM00304">
    <property type="entry name" value="HAMP"/>
    <property type="match status" value="2"/>
</dbReference>
<keyword evidence="1 3" id="KW-0807">Transducer</keyword>
<proteinExistence type="inferred from homology"/>
<evidence type="ECO:0000256" key="3">
    <source>
        <dbReference type="PROSITE-ProRule" id="PRU00284"/>
    </source>
</evidence>
<accession>A0ABT2QBL9</accession>
<evidence type="ECO:0000256" key="6">
    <source>
        <dbReference type="SAM" id="Phobius"/>
    </source>
</evidence>
<feature type="domain" description="HAMP" evidence="8">
    <location>
        <begin position="395"/>
        <end position="448"/>
    </location>
</feature>
<evidence type="ECO:0000259" key="8">
    <source>
        <dbReference type="PROSITE" id="PS50885"/>
    </source>
</evidence>
<keyword evidence="4" id="KW-0175">Coiled coil</keyword>
<organism evidence="9 10">
    <name type="scientific">Natronoglomus mannanivorans</name>
    <dbReference type="NCBI Taxonomy" id="2979990"/>
    <lineage>
        <taxon>Archaea</taxon>
        <taxon>Methanobacteriati</taxon>
        <taxon>Methanobacteriota</taxon>
        <taxon>Stenosarchaea group</taxon>
        <taxon>Halobacteria</taxon>
        <taxon>Halobacteriales</taxon>
        <taxon>Natrialbaceae</taxon>
        <taxon>Natronoglomus</taxon>
    </lineage>
</organism>
<keyword evidence="6" id="KW-1133">Transmembrane helix</keyword>
<dbReference type="SUPFAM" id="SSF158472">
    <property type="entry name" value="HAMP domain-like"/>
    <property type="match status" value="1"/>
</dbReference>
<feature type="coiled-coil region" evidence="4">
    <location>
        <begin position="366"/>
        <end position="446"/>
    </location>
</feature>
<dbReference type="InterPro" id="IPR003660">
    <property type="entry name" value="HAMP_dom"/>
</dbReference>
<keyword evidence="10" id="KW-1185">Reference proteome</keyword>
<dbReference type="PANTHER" id="PTHR32089:SF112">
    <property type="entry name" value="LYSOZYME-LIKE PROTEIN-RELATED"/>
    <property type="match status" value="1"/>
</dbReference>
<dbReference type="Gene3D" id="6.10.250.1910">
    <property type="match status" value="1"/>
</dbReference>
<dbReference type="Pfam" id="PF00015">
    <property type="entry name" value="MCPsignal"/>
    <property type="match status" value="1"/>
</dbReference>
<dbReference type="Proteomes" id="UP001320972">
    <property type="component" value="Unassembled WGS sequence"/>
</dbReference>
<gene>
    <name evidence="9" type="ORF">OB955_06170</name>
</gene>
<dbReference type="PROSITE" id="PS50111">
    <property type="entry name" value="CHEMOTAXIS_TRANSDUC_2"/>
    <property type="match status" value="1"/>
</dbReference>
<evidence type="ECO:0000313" key="10">
    <source>
        <dbReference type="Proteomes" id="UP001320972"/>
    </source>
</evidence>
<feature type="compositionally biased region" description="Acidic residues" evidence="5">
    <location>
        <begin position="759"/>
        <end position="775"/>
    </location>
</feature>
<feature type="domain" description="Methyl-accepting transducer" evidence="7">
    <location>
        <begin position="467"/>
        <end position="708"/>
    </location>
</feature>
<dbReference type="SMART" id="SM00283">
    <property type="entry name" value="MA"/>
    <property type="match status" value="1"/>
</dbReference>
<keyword evidence="6" id="KW-0812">Transmembrane</keyword>
<feature type="region of interest" description="Disordered" evidence="5">
    <location>
        <begin position="755"/>
        <end position="775"/>
    </location>
</feature>
<feature type="compositionally biased region" description="Low complexity" evidence="5">
    <location>
        <begin position="709"/>
        <end position="730"/>
    </location>
</feature>
<name>A0ABT2QBL9_9EURY</name>
<dbReference type="InterPro" id="IPR004090">
    <property type="entry name" value="Chemotax_Me-accpt_rcpt"/>
</dbReference>
<comment type="caution">
    <text evidence="9">The sequence shown here is derived from an EMBL/GenBank/DDBJ whole genome shotgun (WGS) entry which is preliminary data.</text>
</comment>